<dbReference type="PANTHER" id="PTHR47829:SF1">
    <property type="entry name" value="HAD FAMILY PHOSPHATASE"/>
    <property type="match status" value="1"/>
</dbReference>
<dbReference type="InterPro" id="IPR052898">
    <property type="entry name" value="ACAD10-like"/>
</dbReference>
<gene>
    <name evidence="3" type="ORF">HX89_02060</name>
</gene>
<accession>A0A075JJ33</accession>
<dbReference type="Proteomes" id="UP000027986">
    <property type="component" value="Chromosome"/>
</dbReference>
<reference evidence="3 4" key="1">
    <citation type="submission" date="2014-07" db="EMBL/GenBank/DDBJ databases">
        <title>Genome Sequencing of Dermacoccus nishinomiyaensis.</title>
        <authorList>
            <person name="Hong K.W."/>
            <person name="Chan K.G."/>
        </authorList>
    </citation>
    <scope>NUCLEOTIDE SEQUENCE [LARGE SCALE GENOMIC DNA]</scope>
    <source>
        <strain evidence="3 4">M25</strain>
    </source>
</reference>
<dbReference type="eggNOG" id="COG3173">
    <property type="taxonomic scope" value="Bacteria"/>
</dbReference>
<proteinExistence type="predicted"/>
<protein>
    <submittedName>
        <fullName evidence="3">Aminoglycoside phosphotransferase</fullName>
    </submittedName>
</protein>
<organism evidence="3 4">
    <name type="scientific">Dermacoccus nishinomiyaensis</name>
    <dbReference type="NCBI Taxonomy" id="1274"/>
    <lineage>
        <taxon>Bacteria</taxon>
        <taxon>Bacillati</taxon>
        <taxon>Actinomycetota</taxon>
        <taxon>Actinomycetes</taxon>
        <taxon>Micrococcales</taxon>
        <taxon>Dermacoccaceae</taxon>
        <taxon>Dermacoccus</taxon>
    </lineage>
</organism>
<dbReference type="HOGENOM" id="CLU_007526_0_0_11"/>
<feature type="domain" description="Aminoglycoside phosphotransferase" evidence="2">
    <location>
        <begin position="65"/>
        <end position="299"/>
    </location>
</feature>
<dbReference type="EMBL" id="CP008889">
    <property type="protein sequence ID" value="AIF39963.1"/>
    <property type="molecule type" value="Genomic_DNA"/>
</dbReference>
<dbReference type="GO" id="GO:0016740">
    <property type="term" value="F:transferase activity"/>
    <property type="evidence" value="ECO:0007669"/>
    <property type="project" value="UniProtKB-KW"/>
</dbReference>
<dbReference type="Gene3D" id="3.90.1200.10">
    <property type="match status" value="1"/>
</dbReference>
<dbReference type="SUPFAM" id="SSF56112">
    <property type="entry name" value="Protein kinase-like (PK-like)"/>
    <property type="match status" value="1"/>
</dbReference>
<dbReference type="InterPro" id="IPR002575">
    <property type="entry name" value="Aminoglycoside_PTrfase"/>
</dbReference>
<evidence type="ECO:0000256" key="1">
    <source>
        <dbReference type="SAM" id="MobiDB-lite"/>
    </source>
</evidence>
<dbReference type="KEGG" id="dni:HX89_02060"/>
<dbReference type="CDD" id="cd05154">
    <property type="entry name" value="ACAD10_11_N-like"/>
    <property type="match status" value="1"/>
</dbReference>
<dbReference type="OrthoDB" id="3806873at2"/>
<dbReference type="AlphaFoldDB" id="A0A075JJ33"/>
<name>A0A075JJ33_9MICO</name>
<evidence type="ECO:0000313" key="3">
    <source>
        <dbReference type="EMBL" id="AIF39963.1"/>
    </source>
</evidence>
<feature type="region of interest" description="Disordered" evidence="1">
    <location>
        <begin position="1"/>
        <end position="34"/>
    </location>
</feature>
<keyword evidence="3" id="KW-0808">Transferase</keyword>
<dbReference type="Gene3D" id="3.30.200.20">
    <property type="entry name" value="Phosphorylase Kinase, domain 1"/>
    <property type="match status" value="1"/>
</dbReference>
<evidence type="ECO:0000259" key="2">
    <source>
        <dbReference type="Pfam" id="PF01636"/>
    </source>
</evidence>
<dbReference type="PANTHER" id="PTHR47829">
    <property type="entry name" value="HYDROLASE, PUTATIVE (AFU_ORTHOLOGUE AFUA_1G12880)-RELATED"/>
    <property type="match status" value="1"/>
</dbReference>
<sequence length="390" mass="43363">MSPAPDTPGAPSAPTAPTAAPVDDVATNASDVRSEDAFDVERVAAWLREHAHPDADTSGLDAAPEVKQFTGGASNLTYLLRYPTRDLILRRPPAGTKAKGAHDMRREHDIQRALAPVFPAVAPMIAFCDDAGVIGSDFYVMERLDGIILRKNIPAELGLGEAEVRALCTAAIDQLVALHSIDVAGTELERFGKGEGYVKRQVDGWSARYRKARTHGVRHGTGSFEKVMAWLDEHQPHDVGNCLIHNDFRFDNLVLAHDDPTRVIGVLDWEMATLGDPLMDLGGALAYWVQADDDRIMRGSRRQPTHAPGMLTRDEVWQYYAHASGRAISPKDQLFYEIFGLFRLAVIAQQIYYRYANGQTSNPAFKQFRGLVIYLEWRCRRLMRRAGRLS</sequence>
<dbReference type="GeneID" id="41840024"/>
<evidence type="ECO:0000313" key="4">
    <source>
        <dbReference type="Proteomes" id="UP000027986"/>
    </source>
</evidence>
<dbReference type="RefSeq" id="WP_038566649.1">
    <property type="nucleotide sequence ID" value="NZ_CP008889.1"/>
</dbReference>
<dbReference type="InterPro" id="IPR011009">
    <property type="entry name" value="Kinase-like_dom_sf"/>
</dbReference>
<keyword evidence="4" id="KW-1185">Reference proteome</keyword>
<dbReference type="InterPro" id="IPR041726">
    <property type="entry name" value="ACAD10_11_N"/>
</dbReference>
<dbReference type="Pfam" id="PF01636">
    <property type="entry name" value="APH"/>
    <property type="match status" value="1"/>
</dbReference>
<feature type="compositionally biased region" description="Low complexity" evidence="1">
    <location>
        <begin position="9"/>
        <end position="27"/>
    </location>
</feature>